<sequence length="235" mass="24893">MRSGRLLWIILGLLAAAGLALVLNTDGQIVGLDDNQFASLAYYGAWGLALASTAVLMLRTRLGEALRGAAMWFLAFVALIGLYTFLPDLAGLKNRLMAALVPGTLVAVGAPEGKRFMALRGIDDHFRLDGSIDGKPISFIVDTGASIVAMDRGTAESIGIDTARLRYSQEVMTANGIARAAPIRLDAVRVGDIVRHDVPGAVTDSNGLGSALLGMSFLNTLTSFDFRGDRLILTD</sequence>
<dbReference type="EMBL" id="LAZR01000102">
    <property type="protein sequence ID" value="KKN91590.1"/>
    <property type="molecule type" value="Genomic_DNA"/>
</dbReference>
<gene>
    <name evidence="2" type="ORF">LCGC14_0216990</name>
</gene>
<dbReference type="SUPFAM" id="SSF50630">
    <property type="entry name" value="Acid proteases"/>
    <property type="match status" value="1"/>
</dbReference>
<proteinExistence type="predicted"/>
<evidence type="ECO:0000313" key="2">
    <source>
        <dbReference type="EMBL" id="KKN91590.1"/>
    </source>
</evidence>
<dbReference type="Pfam" id="PF13975">
    <property type="entry name" value="gag-asp_proteas"/>
    <property type="match status" value="1"/>
</dbReference>
<feature type="transmembrane region" description="Helical" evidence="1">
    <location>
        <begin position="40"/>
        <end position="58"/>
    </location>
</feature>
<dbReference type="CDD" id="cd05483">
    <property type="entry name" value="retropepsin_like_bacteria"/>
    <property type="match status" value="1"/>
</dbReference>
<keyword evidence="1" id="KW-1133">Transmembrane helix</keyword>
<evidence type="ECO:0000256" key="1">
    <source>
        <dbReference type="SAM" id="Phobius"/>
    </source>
</evidence>
<dbReference type="InterPro" id="IPR021109">
    <property type="entry name" value="Peptidase_aspartic_dom_sf"/>
</dbReference>
<name>A0A0F9UEG9_9ZZZZ</name>
<accession>A0A0F9UEG9</accession>
<reference evidence="2" key="1">
    <citation type="journal article" date="2015" name="Nature">
        <title>Complex archaea that bridge the gap between prokaryotes and eukaryotes.</title>
        <authorList>
            <person name="Spang A."/>
            <person name="Saw J.H."/>
            <person name="Jorgensen S.L."/>
            <person name="Zaremba-Niedzwiedzka K."/>
            <person name="Martijn J."/>
            <person name="Lind A.E."/>
            <person name="van Eijk R."/>
            <person name="Schleper C."/>
            <person name="Guy L."/>
            <person name="Ettema T.J."/>
        </authorList>
    </citation>
    <scope>NUCLEOTIDE SEQUENCE</scope>
</reference>
<keyword evidence="1" id="KW-0812">Transmembrane</keyword>
<protein>
    <recommendedName>
        <fullName evidence="3">Peptidase A2 domain-containing protein</fullName>
    </recommendedName>
</protein>
<feature type="transmembrane region" description="Helical" evidence="1">
    <location>
        <begin position="65"/>
        <end position="86"/>
    </location>
</feature>
<dbReference type="NCBIfam" id="TIGR02281">
    <property type="entry name" value="clan_AA_DTGA"/>
    <property type="match status" value="1"/>
</dbReference>
<dbReference type="InterPro" id="IPR034122">
    <property type="entry name" value="Retropepsin-like_bacterial"/>
</dbReference>
<organism evidence="2">
    <name type="scientific">marine sediment metagenome</name>
    <dbReference type="NCBI Taxonomy" id="412755"/>
    <lineage>
        <taxon>unclassified sequences</taxon>
        <taxon>metagenomes</taxon>
        <taxon>ecological metagenomes</taxon>
    </lineage>
</organism>
<dbReference type="Gene3D" id="2.40.70.10">
    <property type="entry name" value="Acid Proteases"/>
    <property type="match status" value="1"/>
</dbReference>
<comment type="caution">
    <text evidence="2">The sequence shown here is derived from an EMBL/GenBank/DDBJ whole genome shotgun (WGS) entry which is preliminary data.</text>
</comment>
<dbReference type="InterPro" id="IPR011969">
    <property type="entry name" value="Clan_AA_Asp_peptidase_C"/>
</dbReference>
<dbReference type="AlphaFoldDB" id="A0A0F9UEG9"/>
<keyword evidence="1" id="KW-0472">Membrane</keyword>
<evidence type="ECO:0008006" key="3">
    <source>
        <dbReference type="Google" id="ProtNLM"/>
    </source>
</evidence>